<evidence type="ECO:0000256" key="2">
    <source>
        <dbReference type="PROSITE-ProRule" id="PRU00169"/>
    </source>
</evidence>
<evidence type="ECO:0000259" key="3">
    <source>
        <dbReference type="PROSITE" id="PS50110"/>
    </source>
</evidence>
<accession>A0AA41UK43</accession>
<dbReference type="Gene3D" id="3.40.50.2300">
    <property type="match status" value="1"/>
</dbReference>
<feature type="modified residue" description="4-aspartylphosphate" evidence="2">
    <location>
        <position position="475"/>
    </location>
</feature>
<gene>
    <name evidence="4" type="ORF">MRX98_15120</name>
</gene>
<reference evidence="4" key="1">
    <citation type="submission" date="2022-04" db="EMBL/GenBank/DDBJ databases">
        <title>Desulfatitalea alkaliphila sp. nov., a novel anaerobic sulfate-reducing bacterium isolated from terrestrial mud volcano, Taman Peninsula, Russia.</title>
        <authorList>
            <person name="Khomyakova M.A."/>
            <person name="Merkel A.Y."/>
            <person name="Slobodkin A.I."/>
        </authorList>
    </citation>
    <scope>NUCLEOTIDE SEQUENCE</scope>
    <source>
        <strain evidence="4">M08but</strain>
    </source>
</reference>
<dbReference type="PROSITE" id="PS50110">
    <property type="entry name" value="RESPONSE_REGULATORY"/>
    <property type="match status" value="1"/>
</dbReference>
<dbReference type="InterPro" id="IPR011006">
    <property type="entry name" value="CheY-like_superfamily"/>
</dbReference>
<dbReference type="EMBL" id="JALJRB010000018">
    <property type="protein sequence ID" value="MCJ8501914.1"/>
    <property type="molecule type" value="Genomic_DNA"/>
</dbReference>
<dbReference type="InterPro" id="IPR050595">
    <property type="entry name" value="Bact_response_regulator"/>
</dbReference>
<dbReference type="AlphaFoldDB" id="A0AA41UK43"/>
<evidence type="ECO:0000313" key="4">
    <source>
        <dbReference type="EMBL" id="MCJ8501914.1"/>
    </source>
</evidence>
<dbReference type="InterPro" id="IPR001789">
    <property type="entry name" value="Sig_transdc_resp-reg_receiver"/>
</dbReference>
<dbReference type="SUPFAM" id="SSF48371">
    <property type="entry name" value="ARM repeat"/>
    <property type="match status" value="2"/>
</dbReference>
<name>A0AA41UK43_9BACT</name>
<keyword evidence="1 2" id="KW-0597">Phosphoprotein</keyword>
<evidence type="ECO:0000256" key="1">
    <source>
        <dbReference type="ARBA" id="ARBA00022553"/>
    </source>
</evidence>
<feature type="domain" description="Response regulatory" evidence="3">
    <location>
        <begin position="426"/>
        <end position="542"/>
    </location>
</feature>
<dbReference type="InterPro" id="IPR011989">
    <property type="entry name" value="ARM-like"/>
</dbReference>
<dbReference type="Gene3D" id="1.25.10.10">
    <property type="entry name" value="Leucine-rich Repeat Variant"/>
    <property type="match status" value="2"/>
</dbReference>
<protein>
    <submittedName>
        <fullName evidence="4">Response regulator</fullName>
    </submittedName>
</protein>
<proteinExistence type="predicted"/>
<dbReference type="Pfam" id="PF00072">
    <property type="entry name" value="Response_reg"/>
    <property type="match status" value="1"/>
</dbReference>
<evidence type="ECO:0000313" key="5">
    <source>
        <dbReference type="Proteomes" id="UP001165427"/>
    </source>
</evidence>
<dbReference type="Pfam" id="PF13646">
    <property type="entry name" value="HEAT_2"/>
    <property type="match status" value="2"/>
</dbReference>
<dbReference type="PANTHER" id="PTHR44591">
    <property type="entry name" value="STRESS RESPONSE REGULATOR PROTEIN 1"/>
    <property type="match status" value="1"/>
</dbReference>
<dbReference type="SUPFAM" id="SSF52172">
    <property type="entry name" value="CheY-like"/>
    <property type="match status" value="1"/>
</dbReference>
<dbReference type="GO" id="GO:0000160">
    <property type="term" value="P:phosphorelay signal transduction system"/>
    <property type="evidence" value="ECO:0007669"/>
    <property type="project" value="InterPro"/>
</dbReference>
<sequence length="551" mass="60505">MTEINPRHFIEELRFDIESRDALKARLVMAHFREMDAATQRMALFELYRGPDDFVLPLLVGLLAADGNGAESRPAIRELLFSKALDNPEMVTRLLVREIQPAHCEVLAEIAGEIKLAAATPTLLGILNGADDERVLRSAILALGMIGDPSATTPVSEFLYAGSAELVIAAIHALALLRTPTAIQRLAQKLGADPDLDAMILDAFTASQEPEALERLNALLSAQQAQLRNAAKQRLTNIGSKAVPVLIGNLRFDDPDLLIHTLNVLGDIGDVTAIAAIRKLLHNEPRDANVRFAAYEALGRLPMAKGAFALAQGLTDPVENVRCAAAGAIDHNYNTVLAAGIKNMLRDEDPVDRPISRTIMDTHCDTIFLDVIQEEHFRDTAMTYLGHQAHEDTRDHFVQLLAANGMAEFAAAIRGRINAPAPESLKVFAVDDSRMVLNIYRSILHNLGCTPVVFEFPAEAIARLETEIPDLIFTDLNMPEINGIDLTRAVRRRHPKERLPIIMVTTQNECQDNEAAHRAGVNAILNKPFNASMLQTAMETHLGRSFQQRAV</sequence>
<dbReference type="SMART" id="SM00448">
    <property type="entry name" value="REC"/>
    <property type="match status" value="1"/>
</dbReference>
<dbReference type="PANTHER" id="PTHR44591:SF3">
    <property type="entry name" value="RESPONSE REGULATORY DOMAIN-CONTAINING PROTEIN"/>
    <property type="match status" value="1"/>
</dbReference>
<keyword evidence="5" id="KW-1185">Reference proteome</keyword>
<dbReference type="Proteomes" id="UP001165427">
    <property type="component" value="Unassembled WGS sequence"/>
</dbReference>
<dbReference type="RefSeq" id="WP_246911333.1">
    <property type="nucleotide sequence ID" value="NZ_JALJRB010000018.1"/>
</dbReference>
<dbReference type="InterPro" id="IPR016024">
    <property type="entry name" value="ARM-type_fold"/>
</dbReference>
<organism evidence="4 5">
    <name type="scientific">Desulfatitalea alkaliphila</name>
    <dbReference type="NCBI Taxonomy" id="2929485"/>
    <lineage>
        <taxon>Bacteria</taxon>
        <taxon>Pseudomonadati</taxon>
        <taxon>Thermodesulfobacteriota</taxon>
        <taxon>Desulfobacteria</taxon>
        <taxon>Desulfobacterales</taxon>
        <taxon>Desulfosarcinaceae</taxon>
        <taxon>Desulfatitalea</taxon>
    </lineage>
</organism>
<comment type="caution">
    <text evidence="4">The sequence shown here is derived from an EMBL/GenBank/DDBJ whole genome shotgun (WGS) entry which is preliminary data.</text>
</comment>